<evidence type="ECO:0000313" key="3">
    <source>
        <dbReference type="EMBL" id="CAD7089706.1"/>
    </source>
</evidence>
<dbReference type="AlphaFoldDB" id="A0A7R8UZZ5"/>
<feature type="region of interest" description="Disordered" evidence="1">
    <location>
        <begin position="1"/>
        <end position="35"/>
    </location>
</feature>
<dbReference type="GO" id="GO:0003713">
    <property type="term" value="F:transcription coactivator activity"/>
    <property type="evidence" value="ECO:0007669"/>
    <property type="project" value="InterPro"/>
</dbReference>
<accession>A0A7R8UZZ5</accession>
<dbReference type="Gene3D" id="1.20.940.10">
    <property type="entry name" value="Functional domain of the splicing factor Prp18"/>
    <property type="match status" value="1"/>
</dbReference>
<dbReference type="GO" id="GO:0006357">
    <property type="term" value="P:regulation of transcription by RNA polymerase II"/>
    <property type="evidence" value="ECO:0007669"/>
    <property type="project" value="InterPro"/>
</dbReference>
<dbReference type="InterPro" id="IPR040243">
    <property type="entry name" value="Steroid_recept_RNA_1"/>
</dbReference>
<dbReference type="InParanoid" id="A0A7R8UZZ5"/>
<dbReference type="InterPro" id="IPR009917">
    <property type="entry name" value="SRA1/Sec31"/>
</dbReference>
<feature type="compositionally biased region" description="Low complexity" evidence="1">
    <location>
        <begin position="1"/>
        <end position="13"/>
    </location>
</feature>
<protein>
    <recommendedName>
        <fullName evidence="2">SRA1/Sec31 domain-containing protein</fullName>
    </recommendedName>
</protein>
<evidence type="ECO:0000313" key="4">
    <source>
        <dbReference type="Proteomes" id="UP000594454"/>
    </source>
</evidence>
<dbReference type="PANTHER" id="PTHR18834">
    <property type="entry name" value="STEROID RECEPTOR RNA ACTIVATOR 1"/>
    <property type="match status" value="1"/>
</dbReference>
<feature type="region of interest" description="Disordered" evidence="1">
    <location>
        <begin position="80"/>
        <end position="109"/>
    </location>
</feature>
<dbReference type="GO" id="GO:0005634">
    <property type="term" value="C:nucleus"/>
    <property type="evidence" value="ECO:0007669"/>
    <property type="project" value="TreeGrafter"/>
</dbReference>
<feature type="domain" description="SRA1/Sec31" evidence="2">
    <location>
        <begin position="112"/>
        <end position="207"/>
    </location>
</feature>
<sequence length="257" mass="27758">MSDSAPSRSSRPRGQNDPGWNDPPKLEFSTVQAGNKTRLNLNKRVAFPLQGNSSATSKPTAIVHPSHPPMCTPPVAIVPPMARSTAPAQPGADSISNESRLGSAAGDDTNLTDAERQLCLDTFNSFVPRVQPGINLRPDEVQWRINLMNQMWLNGTLGPSVQRKIQSIAKALADNNFDEAIEKHRVLIVEHSNLCMAWGAALRQIILTIQPKSDNDVPEASQGEQHSTASGDGHHPSGSSQPENNAGEHSPSRVQHL</sequence>
<proteinExistence type="predicted"/>
<feature type="region of interest" description="Disordered" evidence="1">
    <location>
        <begin position="213"/>
        <end position="257"/>
    </location>
</feature>
<dbReference type="PANTHER" id="PTHR18834:SF2">
    <property type="entry name" value="STEROID RECEPTOR RNA ACTIVATOR 1"/>
    <property type="match status" value="1"/>
</dbReference>
<reference evidence="3 4" key="1">
    <citation type="submission" date="2020-11" db="EMBL/GenBank/DDBJ databases">
        <authorList>
            <person name="Wallbank WR R."/>
            <person name="Pardo Diaz C."/>
            <person name="Kozak K."/>
            <person name="Martin S."/>
            <person name="Jiggins C."/>
            <person name="Moest M."/>
            <person name="Warren A I."/>
            <person name="Generalovic N T."/>
            <person name="Byers J.R.P. K."/>
            <person name="Montejo-Kovacevich G."/>
            <person name="Yen C E."/>
        </authorList>
    </citation>
    <scope>NUCLEOTIDE SEQUENCE [LARGE SCALE GENOMIC DNA]</scope>
</reference>
<dbReference type="OMA" id="PRNFLNK"/>
<name>A0A7R8UZZ5_HERIL</name>
<dbReference type="EMBL" id="LR899013">
    <property type="protein sequence ID" value="CAD7089706.1"/>
    <property type="molecule type" value="Genomic_DNA"/>
</dbReference>
<evidence type="ECO:0000259" key="2">
    <source>
        <dbReference type="Pfam" id="PF07304"/>
    </source>
</evidence>
<organism evidence="3 4">
    <name type="scientific">Hermetia illucens</name>
    <name type="common">Black soldier fly</name>
    <dbReference type="NCBI Taxonomy" id="343691"/>
    <lineage>
        <taxon>Eukaryota</taxon>
        <taxon>Metazoa</taxon>
        <taxon>Ecdysozoa</taxon>
        <taxon>Arthropoda</taxon>
        <taxon>Hexapoda</taxon>
        <taxon>Insecta</taxon>
        <taxon>Pterygota</taxon>
        <taxon>Neoptera</taxon>
        <taxon>Endopterygota</taxon>
        <taxon>Diptera</taxon>
        <taxon>Brachycera</taxon>
        <taxon>Stratiomyomorpha</taxon>
        <taxon>Stratiomyidae</taxon>
        <taxon>Hermetiinae</taxon>
        <taxon>Hermetia</taxon>
    </lineage>
</organism>
<gene>
    <name evidence="3" type="ORF">HERILL_LOCUS12239</name>
</gene>
<dbReference type="OrthoDB" id="5982138at2759"/>
<dbReference type="Proteomes" id="UP000594454">
    <property type="component" value="Chromosome 5"/>
</dbReference>
<dbReference type="Pfam" id="PF07304">
    <property type="entry name" value="SRA1"/>
    <property type="match status" value="1"/>
</dbReference>
<evidence type="ECO:0000256" key="1">
    <source>
        <dbReference type="SAM" id="MobiDB-lite"/>
    </source>
</evidence>
<keyword evidence="4" id="KW-1185">Reference proteome</keyword>